<evidence type="ECO:0000259" key="10">
    <source>
        <dbReference type="Pfam" id="PF01447"/>
    </source>
</evidence>
<organism evidence="13 14">
    <name type="scientific">Limnovirga soli</name>
    <dbReference type="NCBI Taxonomy" id="2656915"/>
    <lineage>
        <taxon>Bacteria</taxon>
        <taxon>Pseudomonadati</taxon>
        <taxon>Bacteroidota</taxon>
        <taxon>Chitinophagia</taxon>
        <taxon>Chitinophagales</taxon>
        <taxon>Chitinophagaceae</taxon>
        <taxon>Limnovirga</taxon>
    </lineage>
</organism>
<evidence type="ECO:0000256" key="1">
    <source>
        <dbReference type="ARBA" id="ARBA00009388"/>
    </source>
</evidence>
<keyword evidence="6 9" id="KW-0862">Zinc</keyword>
<evidence type="ECO:0000313" key="13">
    <source>
        <dbReference type="EMBL" id="NNV57740.1"/>
    </source>
</evidence>
<feature type="signal peptide" evidence="9">
    <location>
        <begin position="1"/>
        <end position="19"/>
    </location>
</feature>
<dbReference type="EC" id="3.4.24.-" evidence="9"/>
<evidence type="ECO:0000256" key="4">
    <source>
        <dbReference type="ARBA" id="ARBA00022729"/>
    </source>
</evidence>
<evidence type="ECO:0000256" key="9">
    <source>
        <dbReference type="RuleBase" id="RU366073"/>
    </source>
</evidence>
<feature type="active site" evidence="8">
    <location>
        <position position="367"/>
    </location>
</feature>
<dbReference type="Gene3D" id="1.10.390.10">
    <property type="entry name" value="Neutral Protease Domain 2"/>
    <property type="match status" value="1"/>
</dbReference>
<comment type="caution">
    <text evidence="13">The sequence shown here is derived from an EMBL/GenBank/DDBJ whole genome shotgun (WGS) entry which is preliminary data.</text>
</comment>
<dbReference type="GO" id="GO:0005576">
    <property type="term" value="C:extracellular region"/>
    <property type="evidence" value="ECO:0007669"/>
    <property type="project" value="UniProtKB-SubCell"/>
</dbReference>
<dbReference type="NCBIfam" id="TIGR04183">
    <property type="entry name" value="Por_Secre_tail"/>
    <property type="match status" value="1"/>
</dbReference>
<dbReference type="PANTHER" id="PTHR33794">
    <property type="entry name" value="BACILLOLYSIN"/>
    <property type="match status" value="1"/>
</dbReference>
<dbReference type="InterPro" id="IPR011096">
    <property type="entry name" value="FTP_domain"/>
</dbReference>
<keyword evidence="7 9" id="KW-0482">Metalloprotease</keyword>
<comment type="similarity">
    <text evidence="1 9">Belongs to the peptidase M4 family.</text>
</comment>
<evidence type="ECO:0000256" key="3">
    <source>
        <dbReference type="ARBA" id="ARBA00022723"/>
    </source>
</evidence>
<keyword evidence="5 9" id="KW-0378">Hydrolase</keyword>
<dbReference type="InterPro" id="IPR023612">
    <property type="entry name" value="Peptidase_M4"/>
</dbReference>
<evidence type="ECO:0000256" key="7">
    <source>
        <dbReference type="ARBA" id="ARBA00023049"/>
    </source>
</evidence>
<gene>
    <name evidence="13" type="ORF">GD597_19885</name>
</gene>
<evidence type="ECO:0000256" key="2">
    <source>
        <dbReference type="ARBA" id="ARBA00022670"/>
    </source>
</evidence>
<comment type="subcellular location">
    <subcellularLocation>
        <location evidence="9">Secreted</location>
    </subcellularLocation>
</comment>
<name>A0A8J8JVU3_9BACT</name>
<keyword evidence="3" id="KW-0479">Metal-binding</keyword>
<dbReference type="InterPro" id="IPR001570">
    <property type="entry name" value="Peptidase_M4_C_domain"/>
</dbReference>
<protein>
    <recommendedName>
        <fullName evidence="9">Neutral metalloproteinase</fullName>
        <ecNumber evidence="9">3.4.24.-</ecNumber>
    </recommendedName>
</protein>
<dbReference type="Pfam" id="PF07504">
    <property type="entry name" value="FTP"/>
    <property type="match status" value="1"/>
</dbReference>
<proteinExistence type="inferred from homology"/>
<evidence type="ECO:0000313" key="14">
    <source>
        <dbReference type="Proteomes" id="UP000598971"/>
    </source>
</evidence>
<dbReference type="InterPro" id="IPR026444">
    <property type="entry name" value="Secre_tail"/>
</dbReference>
<sequence length="638" mass="68965">MKKQLLALAFLACFSAADAQKGLLPLMKGEKGVAKQFTAFSAKDQVAFNPKTAKAILGVDPKSDLVLYSTEKDNLGVTHYRFYQTYGGIRIESTMLIAHVKDGKLVSASAALITDFAPSLAASLSTAAIADKDAVQKAITHVGASSYAWQDADMENSIKEQTGKADASYFPKATKVWYNAGNDLNPSALHLAYKVDIYAQEPFTSRAYYFVDAASGTILGHKDILQTTDAVGTATTVYSGNQTIHSDQTGVNAFRLRDYTRGNGIITRKAKGQVDFTNTSANWTTLALPDQNGLDAHYGVEMTYDYYKVNFNRNSLDNNGIALYSNVNKKGFLYKDNASWDGNAMNYGIRSGGSQKGVTGIDVTGHELTHGVTQYTCNLVYSGESGGMNESLSDIMGKSVQFWAKPADKDWRLSNDMAWFIRDMSNPNAYSQPDTYGGTFWKSNADVHILSGVGNYMFYLLVDGGSGTNDLGNSFTVSGLGLSKADQIIYRSQTVYLVPTSNYAAWRTAAISAATDLYGAASNEVAQVKNAFYAVGIGTAAFAGSNPTELAQNITMYPNPVNGTTSTVKFTLKEAGNITLKVFDRSGNVQQTYALGNRLAGNQSYTLSKTAQLTTGDYYITIEHNGALAGRLKFVVLK</sequence>
<feature type="domain" description="FTP" evidence="12">
    <location>
        <begin position="64"/>
        <end position="110"/>
    </location>
</feature>
<comment type="cofactor">
    <cofactor evidence="9">
        <name>Zn(2+)</name>
        <dbReference type="ChEBI" id="CHEBI:29105"/>
    </cofactor>
</comment>
<dbReference type="CDD" id="cd09597">
    <property type="entry name" value="M4_TLP"/>
    <property type="match status" value="1"/>
</dbReference>
<dbReference type="Pfam" id="PF01447">
    <property type="entry name" value="Peptidase_M4"/>
    <property type="match status" value="1"/>
</dbReference>
<dbReference type="SUPFAM" id="SSF55486">
    <property type="entry name" value="Metalloproteases ('zincins'), catalytic domain"/>
    <property type="match status" value="1"/>
</dbReference>
<dbReference type="EMBL" id="WHPF01000018">
    <property type="protein sequence ID" value="NNV57740.1"/>
    <property type="molecule type" value="Genomic_DNA"/>
</dbReference>
<keyword evidence="4 9" id="KW-0732">Signal</keyword>
<dbReference type="InterPro" id="IPR027268">
    <property type="entry name" value="Peptidase_M4/M1_CTD_sf"/>
</dbReference>
<keyword evidence="9" id="KW-0964">Secreted</keyword>
<dbReference type="InterPro" id="IPR050728">
    <property type="entry name" value="Zinc_Metalloprotease_M4"/>
</dbReference>
<dbReference type="GO" id="GO:0046872">
    <property type="term" value="F:metal ion binding"/>
    <property type="evidence" value="ECO:0007669"/>
    <property type="project" value="UniProtKB-UniRule"/>
</dbReference>
<reference evidence="13" key="1">
    <citation type="submission" date="2019-10" db="EMBL/GenBank/DDBJ databases">
        <title>Draft genome sequence of Panacibacter sp. KCS-6.</title>
        <authorList>
            <person name="Yim K.J."/>
        </authorList>
    </citation>
    <scope>NUCLEOTIDE SEQUENCE</scope>
    <source>
        <strain evidence="13">KCS-6</strain>
    </source>
</reference>
<keyword evidence="14" id="KW-1185">Reference proteome</keyword>
<evidence type="ECO:0000256" key="8">
    <source>
        <dbReference type="PIRSR" id="PIRSR623612-1"/>
    </source>
</evidence>
<feature type="domain" description="Peptidase M4" evidence="10">
    <location>
        <begin position="232"/>
        <end position="374"/>
    </location>
</feature>
<dbReference type="Proteomes" id="UP000598971">
    <property type="component" value="Unassembled WGS sequence"/>
</dbReference>
<dbReference type="Gene3D" id="3.10.450.490">
    <property type="match status" value="1"/>
</dbReference>
<dbReference type="InterPro" id="IPR013856">
    <property type="entry name" value="Peptidase_M4_domain"/>
</dbReference>
<evidence type="ECO:0000259" key="11">
    <source>
        <dbReference type="Pfam" id="PF02868"/>
    </source>
</evidence>
<keyword evidence="2 9" id="KW-0645">Protease</keyword>
<accession>A0A8J8JVU3</accession>
<dbReference type="GO" id="GO:0004222">
    <property type="term" value="F:metalloendopeptidase activity"/>
    <property type="evidence" value="ECO:0007669"/>
    <property type="project" value="UniProtKB-UniRule"/>
</dbReference>
<evidence type="ECO:0000256" key="5">
    <source>
        <dbReference type="ARBA" id="ARBA00022801"/>
    </source>
</evidence>
<feature type="active site" description="Proton donor" evidence="8">
    <location>
        <position position="448"/>
    </location>
</feature>
<dbReference type="Pfam" id="PF02868">
    <property type="entry name" value="Peptidase_M4_C"/>
    <property type="match status" value="1"/>
</dbReference>
<dbReference type="PRINTS" id="PR00730">
    <property type="entry name" value="THERMOLYSIN"/>
</dbReference>
<dbReference type="AlphaFoldDB" id="A0A8J8JVU3"/>
<feature type="domain" description="Peptidase M4 C-terminal" evidence="11">
    <location>
        <begin position="378"/>
        <end position="537"/>
    </location>
</feature>
<dbReference type="Gene3D" id="3.10.170.10">
    <property type="match status" value="1"/>
</dbReference>
<comment type="function">
    <text evidence="9">Extracellular zinc metalloprotease.</text>
</comment>
<dbReference type="GO" id="GO:0006508">
    <property type="term" value="P:proteolysis"/>
    <property type="evidence" value="ECO:0007669"/>
    <property type="project" value="UniProtKB-KW"/>
</dbReference>
<dbReference type="PANTHER" id="PTHR33794:SF1">
    <property type="entry name" value="BACILLOLYSIN"/>
    <property type="match status" value="1"/>
</dbReference>
<dbReference type="RefSeq" id="WP_171609687.1">
    <property type="nucleotide sequence ID" value="NZ_WHPF01000018.1"/>
</dbReference>
<evidence type="ECO:0000256" key="6">
    <source>
        <dbReference type="ARBA" id="ARBA00022833"/>
    </source>
</evidence>
<feature type="chain" id="PRO_5035342748" description="Neutral metalloproteinase" evidence="9">
    <location>
        <begin position="20"/>
        <end position="638"/>
    </location>
</feature>
<evidence type="ECO:0000259" key="12">
    <source>
        <dbReference type="Pfam" id="PF07504"/>
    </source>
</evidence>